<dbReference type="Pfam" id="PF01833">
    <property type="entry name" value="TIG"/>
    <property type="match status" value="11"/>
</dbReference>
<evidence type="ECO:0000313" key="4">
    <source>
        <dbReference type="EMBL" id="SUY47493.1"/>
    </source>
</evidence>
<evidence type="ECO:0000313" key="5">
    <source>
        <dbReference type="Proteomes" id="UP000254664"/>
    </source>
</evidence>
<dbReference type="Pfam" id="PF00092">
    <property type="entry name" value="VWA"/>
    <property type="match status" value="1"/>
</dbReference>
<dbReference type="SUPFAM" id="SSF81296">
    <property type="entry name" value="E set domains"/>
    <property type="match status" value="11"/>
</dbReference>
<feature type="chain" id="PRO_5017037623" evidence="2">
    <location>
        <begin position="33"/>
        <end position="1345"/>
    </location>
</feature>
<evidence type="ECO:0000256" key="2">
    <source>
        <dbReference type="SAM" id="SignalP"/>
    </source>
</evidence>
<dbReference type="SMART" id="SM00429">
    <property type="entry name" value="IPT"/>
    <property type="match status" value="10"/>
</dbReference>
<proteinExistence type="predicted"/>
<feature type="domain" description="VWFA" evidence="3">
    <location>
        <begin position="73"/>
        <end position="256"/>
    </location>
</feature>
<dbReference type="InterPro" id="IPR014756">
    <property type="entry name" value="Ig_E-set"/>
</dbReference>
<dbReference type="PROSITE" id="PS50234">
    <property type="entry name" value="VWFA"/>
    <property type="match status" value="1"/>
</dbReference>
<dbReference type="PANTHER" id="PTHR46769">
    <property type="entry name" value="POLYCYSTIC KIDNEY AND HEPATIC DISEASE 1 (AUTOSOMAL RECESSIVE)-LIKE 1"/>
    <property type="match status" value="1"/>
</dbReference>
<organism evidence="4 5">
    <name type="scientific">Clostridium putrefaciens</name>
    <dbReference type="NCBI Taxonomy" id="99675"/>
    <lineage>
        <taxon>Bacteria</taxon>
        <taxon>Bacillati</taxon>
        <taxon>Bacillota</taxon>
        <taxon>Clostridia</taxon>
        <taxon>Eubacteriales</taxon>
        <taxon>Clostridiaceae</taxon>
        <taxon>Clostridium</taxon>
    </lineage>
</organism>
<dbReference type="Proteomes" id="UP000254664">
    <property type="component" value="Unassembled WGS sequence"/>
</dbReference>
<keyword evidence="5" id="KW-1185">Reference proteome</keyword>
<dbReference type="SUPFAM" id="SSF53300">
    <property type="entry name" value="vWA-like"/>
    <property type="match status" value="1"/>
</dbReference>
<dbReference type="RefSeq" id="WP_115641449.1">
    <property type="nucleotide sequence ID" value="NZ_UFWZ01000001.1"/>
</dbReference>
<evidence type="ECO:0000259" key="3">
    <source>
        <dbReference type="PROSITE" id="PS50234"/>
    </source>
</evidence>
<dbReference type="SMART" id="SM00327">
    <property type="entry name" value="VWA"/>
    <property type="match status" value="1"/>
</dbReference>
<dbReference type="CDD" id="cd00198">
    <property type="entry name" value="vWFA"/>
    <property type="match status" value="1"/>
</dbReference>
<protein>
    <submittedName>
        <fullName evidence="4">Cell surface receptor IPT/TIG and fibronectin domain-containing protein</fullName>
    </submittedName>
</protein>
<keyword evidence="4" id="KW-0675">Receptor</keyword>
<dbReference type="Gene3D" id="2.60.40.10">
    <property type="entry name" value="Immunoglobulins"/>
    <property type="match status" value="11"/>
</dbReference>
<dbReference type="PANTHER" id="PTHR46769:SF2">
    <property type="entry name" value="FIBROCYSTIN-L ISOFORM 2 PRECURSOR-RELATED"/>
    <property type="match status" value="1"/>
</dbReference>
<name>A0A381J906_9CLOT</name>
<evidence type="ECO:0000256" key="1">
    <source>
        <dbReference type="ARBA" id="ARBA00022729"/>
    </source>
</evidence>
<dbReference type="EMBL" id="UFWZ01000001">
    <property type="protein sequence ID" value="SUY47493.1"/>
    <property type="molecule type" value="Genomic_DNA"/>
</dbReference>
<accession>A0A381J906</accession>
<sequence length="1345" mass="146451">MRKVNKKVVSIFILSVFFFNALFANVSFTANAAVDTVKISKEIEKDTVTHGEEINVTVNVKGTPPPNTVMPNDVILIIDKSGSMNGQKIEDARESAKAFVDLMDMTKHRVGIVDFSFTQNIGSLPLTNDPLELKSYISGIKSGGGTHTGSAIAKATEMLQGHREDAQPVIIIMTDGAANYGGSEEAGFRHAKEAAAVSKDAGIIFYTIALLDQGNNPLLSPQNNVLKEMATTSQHHHFVLGSVGLNEIYKSIVKEIGIASAYDLTIKDVVSPEFEIVPGSYDTNIPKPTVNGNEISWHLLELKDQQLSFNYKIRVKNLTSLGKYPVSLESDVNYKDFAGAKKTINFNIPKVSVEYNAPTITTVTPDNGDVAGGNEIIIKGTNFKSGVKVYFDSTLAAKVDYVSENEIRAIVPEGKQKAVDLKVVNIDKKSAKSSYLYWTKPEVTSIAPNKGLVTGNTTVTIRGNHFLNGVKVKIGNKEAKKVIYKNPTLIYALTDEVESPGMVDVTVTNPDKDESTITVADGFTYEAEVLPAPVMTRITPSEGFIDESNSVAITGKNFKSGAKVYFGVNEATDVVIVDSNKITANVPKVNDGQVVDVKVINPDMQEANLLKAYTYKIKPVIIPAISSITPNNAYINEEVEITIKGENFEKDCKVFIDNTESNILNFSANSLKVKVPVSDKVKSVDVKVINPDAKEAISVNGFDYKDIPSPEIISLSPNKGVYNEEGKVITIYGSGFEKGAKVKFGNKDGLNISVNSATNIRVTVPTVDKVSVVDVVVINPNGKQVKLDNGYNYIPTPEKLSPEITSITPNSIIFNETNERISIYGKNFQSGVKVRFGDKEGLDISLNSEKYLRVTVPTVEKPGEVDVTVINPDGKEIKLVNGFNYKAVPEKPAPEITSITPSSVIYNEKSIISIYGQSFQKGAKVKFGDQEALNVTLSGETHLRVTVPTVDKPVIVDVTVINPDGKEIKLVDGLSYIPVPAKPAPEVISITPNSSIYNNGNQTISIYGKNFQDGAEVKFGDKKSLNVKLYGSKHLRVIVPATDKPNIVDVTVINPDGQEVKVDKSYNYNDTPSPEITSYKSKESIYNEDNNTIYIYGIGFEPGIQAKIGGKDSLKVTFVNDKQIRVLIPKADSPGLADIMLINPDGKTGVVEKGYNYLPIPEKPAPKITTITPNSIIYNETNKRITIYGSDFQEGVKVRFGDKEGLDVALNSATYMRVTVPTSDKIGAVDITIINPDGKEVKLSSGFDYKPMPEKPAPVITTITPNSVVYNETNKRITIYGKDFQEGVKVKFGDKDGLDVALNSATYMRVTIPTSDKVGLVDVRVINPDGKEVKLINGFNYIALP</sequence>
<feature type="signal peptide" evidence="2">
    <location>
        <begin position="1"/>
        <end position="32"/>
    </location>
</feature>
<dbReference type="OrthoDB" id="1656124at2"/>
<reference evidence="4 5" key="1">
    <citation type="submission" date="2018-06" db="EMBL/GenBank/DDBJ databases">
        <authorList>
            <consortium name="Pathogen Informatics"/>
            <person name="Doyle S."/>
        </authorList>
    </citation>
    <scope>NUCLEOTIDE SEQUENCE [LARGE SCALE GENOMIC DNA]</scope>
    <source>
        <strain evidence="4 5">NCTC9836</strain>
    </source>
</reference>
<dbReference type="InterPro" id="IPR002035">
    <property type="entry name" value="VWF_A"/>
</dbReference>
<gene>
    <name evidence="4" type="ORF">NCTC9836_01826</name>
</gene>
<dbReference type="Gene3D" id="3.40.50.410">
    <property type="entry name" value="von Willebrand factor, type A domain"/>
    <property type="match status" value="1"/>
</dbReference>
<dbReference type="InterPro" id="IPR013783">
    <property type="entry name" value="Ig-like_fold"/>
</dbReference>
<dbReference type="InterPro" id="IPR052387">
    <property type="entry name" value="Fibrocystin"/>
</dbReference>
<dbReference type="InterPro" id="IPR036465">
    <property type="entry name" value="vWFA_dom_sf"/>
</dbReference>
<keyword evidence="1 2" id="KW-0732">Signal</keyword>
<dbReference type="InterPro" id="IPR002909">
    <property type="entry name" value="IPT_dom"/>
</dbReference>
<dbReference type="CDD" id="cd00102">
    <property type="entry name" value="IPT"/>
    <property type="match status" value="10"/>
</dbReference>